<organism evidence="1 2">
    <name type="scientific">Paraglaciecola agarilytica NO2</name>
    <dbReference type="NCBI Taxonomy" id="1125747"/>
    <lineage>
        <taxon>Bacteria</taxon>
        <taxon>Pseudomonadati</taxon>
        <taxon>Pseudomonadota</taxon>
        <taxon>Gammaproteobacteria</taxon>
        <taxon>Alteromonadales</taxon>
        <taxon>Alteromonadaceae</taxon>
        <taxon>Paraglaciecola</taxon>
    </lineage>
</organism>
<sequence>MVFFEFFKPRVKLLLLVCSYILQSEHLVASRCAFKVNDQKLGDLFIPFLCEGIDAFIER</sequence>
<comment type="caution">
    <text evidence="1">The sequence shown here is derived from an EMBL/GenBank/DDBJ whole genome shotgun (WGS) entry which is preliminary data.</text>
</comment>
<proteinExistence type="predicted"/>
<dbReference type="EMBL" id="BAEK01000020">
    <property type="protein sequence ID" value="GAC03890.1"/>
    <property type="molecule type" value="Genomic_DNA"/>
</dbReference>
<gene>
    <name evidence="1" type="ORF">GAGA_1027</name>
</gene>
<protein>
    <recommendedName>
        <fullName evidence="3">Secreted protein</fullName>
    </recommendedName>
</protein>
<evidence type="ECO:0000313" key="2">
    <source>
        <dbReference type="Proteomes" id="UP000008372"/>
    </source>
</evidence>
<evidence type="ECO:0008006" key="3">
    <source>
        <dbReference type="Google" id="ProtNLM"/>
    </source>
</evidence>
<keyword evidence="2" id="KW-1185">Reference proteome</keyword>
<dbReference type="Proteomes" id="UP000008372">
    <property type="component" value="Unassembled WGS sequence"/>
</dbReference>
<evidence type="ECO:0000313" key="1">
    <source>
        <dbReference type="EMBL" id="GAC03890.1"/>
    </source>
</evidence>
<reference evidence="1 2" key="1">
    <citation type="journal article" date="2014" name="Environ. Microbiol.">
        <title>Comparative genomics of the marine bacterial genus Glaciecola reveals the high degree of genomic diversity and genomic characteristic for cold adaptation.</title>
        <authorList>
            <person name="Qin Q.L."/>
            <person name="Xie B.B."/>
            <person name="Yu Y."/>
            <person name="Shu Y.L."/>
            <person name="Rong J.C."/>
            <person name="Zhang Y.J."/>
            <person name="Zhao D.L."/>
            <person name="Chen X.L."/>
            <person name="Zhang X.Y."/>
            <person name="Chen B."/>
            <person name="Zhou B.C."/>
            <person name="Zhang Y.Z."/>
        </authorList>
    </citation>
    <scope>NUCLEOTIDE SEQUENCE [LARGE SCALE GENOMIC DNA]</scope>
    <source>
        <strain evidence="1 2">NO2</strain>
    </source>
</reference>
<name>A0ABQ0I3H2_9ALTE</name>
<accession>A0ABQ0I3H2</accession>